<dbReference type="EMBL" id="CM040990">
    <property type="protein sequence ID" value="MCJ8741895.1"/>
    <property type="molecule type" value="Genomic_DNA"/>
</dbReference>
<name>A0ACC5Z174_9TELE</name>
<gene>
    <name evidence="1" type="ORF">PDJAM_G00076010</name>
</gene>
<proteinExistence type="predicted"/>
<evidence type="ECO:0000313" key="1">
    <source>
        <dbReference type="EMBL" id="MCJ8741895.1"/>
    </source>
</evidence>
<protein>
    <submittedName>
        <fullName evidence="1">Uncharacterized protein</fullName>
    </submittedName>
</protein>
<accession>A0ACC5Z174</accession>
<organism evidence="1 2">
    <name type="scientific">Pangasius djambal</name>
    <dbReference type="NCBI Taxonomy" id="1691987"/>
    <lineage>
        <taxon>Eukaryota</taxon>
        <taxon>Metazoa</taxon>
        <taxon>Chordata</taxon>
        <taxon>Craniata</taxon>
        <taxon>Vertebrata</taxon>
        <taxon>Euteleostomi</taxon>
        <taxon>Actinopterygii</taxon>
        <taxon>Neopterygii</taxon>
        <taxon>Teleostei</taxon>
        <taxon>Ostariophysi</taxon>
        <taxon>Siluriformes</taxon>
        <taxon>Pangasiidae</taxon>
        <taxon>Pangasius</taxon>
    </lineage>
</organism>
<sequence length="235" mass="25826">MLRCTIILSTLLLTAVNVRAQCERPVVGENRVLVDESANFPDGVTVSFRCSTGYVRASGSRSITCTGTQWSELELQCKKRSCGNPGDITNGKYQYPQGVEFGATITAVCNKGIEGKSPPYKYNNILRYQCNKGYKIEGSDFLTCKEDGWDPHPPQCTVITCLTPPAIVNGLFDPLKELYEYRQTVTYSCNEGFRLSGASTIACSDDGTFQTSPQCVEITCDLPFILNAHISGRMP</sequence>
<comment type="caution">
    <text evidence="1">The sequence shown here is derived from an EMBL/GenBank/DDBJ whole genome shotgun (WGS) entry which is preliminary data.</text>
</comment>
<evidence type="ECO:0000313" key="2">
    <source>
        <dbReference type="Proteomes" id="UP000830395"/>
    </source>
</evidence>
<reference evidence="1" key="1">
    <citation type="submission" date="2020-02" db="EMBL/GenBank/DDBJ databases">
        <title>Genome sequencing of the panga catfish, Pangasius djambal.</title>
        <authorList>
            <person name="Wen M."/>
            <person name="Zahm M."/>
            <person name="Roques C."/>
            <person name="Cabau C."/>
            <person name="Klopp C."/>
            <person name="Donnadieu C."/>
            <person name="Jouanno E."/>
            <person name="Avarre J.-C."/>
            <person name="Campet M."/>
            <person name="Ha T."/>
            <person name="Dugue R."/>
            <person name="Lampietro C."/>
            <person name="Louis A."/>
            <person name="Herpin A."/>
            <person name="Echchiki A."/>
            <person name="Berthelot C."/>
            <person name="Parey E."/>
            <person name="Roest-Crollius H."/>
            <person name="Braasch I."/>
            <person name="Postlethwait J.H."/>
            <person name="Bobe J."/>
            <person name="Montfort J."/>
            <person name="Bouchez O."/>
            <person name="Begum T."/>
            <person name="Schartl M."/>
            <person name="Gustiano R."/>
            <person name="Guiguen Y."/>
        </authorList>
    </citation>
    <scope>NUCLEOTIDE SEQUENCE</scope>
    <source>
        <strain evidence="1">Pdj_M5554</strain>
    </source>
</reference>
<dbReference type="Proteomes" id="UP000830395">
    <property type="component" value="Chromosome 16"/>
</dbReference>
<keyword evidence="2" id="KW-1185">Reference proteome</keyword>